<dbReference type="PANTHER" id="PTHR39583">
    <property type="entry name" value="TYPE II SECRETION SYSTEM PROTEIN J-RELATED"/>
    <property type="match status" value="1"/>
</dbReference>
<name>A0A7X2ML38_ENTAG</name>
<evidence type="ECO:0000256" key="3">
    <source>
        <dbReference type="ARBA" id="ARBA00022692"/>
    </source>
</evidence>
<evidence type="ECO:0000256" key="1">
    <source>
        <dbReference type="ARBA" id="ARBA00004167"/>
    </source>
</evidence>
<keyword evidence="2" id="KW-0488">Methylation</keyword>
<dbReference type="AlphaFoldDB" id="A0A7X2ML38"/>
<evidence type="ECO:0000313" key="7">
    <source>
        <dbReference type="Proteomes" id="UP000461948"/>
    </source>
</evidence>
<evidence type="ECO:0000256" key="4">
    <source>
        <dbReference type="ARBA" id="ARBA00022989"/>
    </source>
</evidence>
<gene>
    <name evidence="6" type="ORF">GKC49_08790</name>
</gene>
<comment type="caution">
    <text evidence="6">The sequence shown here is derived from an EMBL/GenBank/DDBJ whole genome shotgun (WGS) entry which is preliminary data.</text>
</comment>
<dbReference type="Proteomes" id="UP000461948">
    <property type="component" value="Unassembled WGS sequence"/>
</dbReference>
<proteinExistence type="predicted"/>
<comment type="subcellular location">
    <subcellularLocation>
        <location evidence="1">Membrane</location>
        <topology evidence="1">Single-pass membrane protein</topology>
    </subcellularLocation>
</comment>
<dbReference type="InterPro" id="IPR012902">
    <property type="entry name" value="N_methyl_site"/>
</dbReference>
<dbReference type="NCBIfam" id="TIGR02532">
    <property type="entry name" value="IV_pilin_GFxxxE"/>
    <property type="match status" value="1"/>
</dbReference>
<dbReference type="Pfam" id="PF07963">
    <property type="entry name" value="N_methyl"/>
    <property type="match status" value="1"/>
</dbReference>
<dbReference type="InterPro" id="IPR051621">
    <property type="entry name" value="T2SS_protein_J"/>
</dbReference>
<reference evidence="6 7" key="1">
    <citation type="submission" date="2019-11" db="EMBL/GenBank/DDBJ databases">
        <title>Draft Genome Sequence of Plant Growth-Promoting Rhizosphere-Associated Bacteria.</title>
        <authorList>
            <person name="Vasilyev I.Y."/>
            <person name="Radchenko V."/>
            <person name="Ilnitskaya E.V."/>
        </authorList>
    </citation>
    <scope>NUCLEOTIDE SEQUENCE [LARGE SCALE GENOMIC DNA]</scope>
    <source>
        <strain evidence="6 7">VRA_MhP_f</strain>
    </source>
</reference>
<dbReference type="PANTHER" id="PTHR39583:SF3">
    <property type="entry name" value="PREPILIN PEPTIDASE-DEPENDENT PROTEIN B"/>
    <property type="match status" value="1"/>
</dbReference>
<evidence type="ECO:0000313" key="6">
    <source>
        <dbReference type="EMBL" id="MSE15230.1"/>
    </source>
</evidence>
<keyword evidence="4" id="KW-1133">Transmembrane helix</keyword>
<dbReference type="GO" id="GO:0016020">
    <property type="term" value="C:membrane"/>
    <property type="evidence" value="ECO:0007669"/>
    <property type="project" value="UniProtKB-SubCell"/>
</dbReference>
<keyword evidence="3" id="KW-0812">Transmembrane</keyword>
<keyword evidence="5" id="KW-0472">Membrane</keyword>
<organism evidence="6 7">
    <name type="scientific">Enterobacter agglomerans</name>
    <name type="common">Erwinia herbicola</name>
    <name type="synonym">Pantoea agglomerans</name>
    <dbReference type="NCBI Taxonomy" id="549"/>
    <lineage>
        <taxon>Bacteria</taxon>
        <taxon>Pseudomonadati</taxon>
        <taxon>Pseudomonadota</taxon>
        <taxon>Gammaproteobacteria</taxon>
        <taxon>Enterobacterales</taxon>
        <taxon>Erwiniaceae</taxon>
        <taxon>Pantoea</taxon>
        <taxon>Pantoea agglomerans group</taxon>
    </lineage>
</organism>
<evidence type="ECO:0000256" key="5">
    <source>
        <dbReference type="ARBA" id="ARBA00023136"/>
    </source>
</evidence>
<dbReference type="EMBL" id="WKLC01000293">
    <property type="protein sequence ID" value="MSE15230.1"/>
    <property type="molecule type" value="Genomic_DNA"/>
</dbReference>
<accession>A0A7X2ML38</accession>
<evidence type="ECO:0000256" key="2">
    <source>
        <dbReference type="ARBA" id="ARBA00022481"/>
    </source>
</evidence>
<dbReference type="PROSITE" id="PS00409">
    <property type="entry name" value="PROKAR_NTER_METHYL"/>
    <property type="match status" value="1"/>
</dbReference>
<dbReference type="GO" id="GO:0015628">
    <property type="term" value="P:protein secretion by the type II secretion system"/>
    <property type="evidence" value="ECO:0007669"/>
    <property type="project" value="TreeGrafter"/>
</dbReference>
<sequence>MKMAGFSLLEMLIALAISAVVMLSAGRFLPLLLAENAGVMQRAQLRQELQQMMATLEKAVRRAGY</sequence>
<feature type="non-terminal residue" evidence="6">
    <location>
        <position position="65"/>
    </location>
</feature>
<protein>
    <submittedName>
        <fullName evidence="6">Prepilin-type N-terminal cleavage/methylation domain-containing protein</fullName>
    </submittedName>
</protein>